<keyword evidence="5 9" id="KW-1133">Transmembrane helix</keyword>
<keyword evidence="6 9" id="KW-0472">Membrane</keyword>
<evidence type="ECO:0000256" key="4">
    <source>
        <dbReference type="ARBA" id="ARBA00022729"/>
    </source>
</evidence>
<organism evidence="12 13">
    <name type="scientific">Porphyridium purpureum</name>
    <name type="common">Red alga</name>
    <name type="synonym">Porphyridium cruentum</name>
    <dbReference type="NCBI Taxonomy" id="35688"/>
    <lineage>
        <taxon>Eukaryota</taxon>
        <taxon>Rhodophyta</taxon>
        <taxon>Bangiophyceae</taxon>
        <taxon>Porphyridiales</taxon>
        <taxon>Porphyridiaceae</taxon>
        <taxon>Porphyridium</taxon>
    </lineage>
</organism>
<gene>
    <name evidence="12" type="ORF">FVE85_5455</name>
</gene>
<name>A0A5J4Z3J5_PORPP</name>
<dbReference type="SUPFAM" id="SSF101576">
    <property type="entry name" value="Supernatant protein factor (SPF), C-terminal domain"/>
    <property type="match status" value="1"/>
</dbReference>
<dbReference type="InterPro" id="IPR015720">
    <property type="entry name" value="Emp24-like"/>
</dbReference>
<keyword evidence="3 8" id="KW-0812">Transmembrane</keyword>
<evidence type="ECO:0000313" key="13">
    <source>
        <dbReference type="Proteomes" id="UP000324585"/>
    </source>
</evidence>
<evidence type="ECO:0000256" key="8">
    <source>
        <dbReference type="RuleBase" id="RU003827"/>
    </source>
</evidence>
<keyword evidence="13" id="KW-1185">Reference proteome</keyword>
<comment type="caution">
    <text evidence="12">The sequence shown here is derived from an EMBL/GenBank/DDBJ whole genome shotgun (WGS) entry which is preliminary data.</text>
</comment>
<evidence type="ECO:0000256" key="5">
    <source>
        <dbReference type="ARBA" id="ARBA00022989"/>
    </source>
</evidence>
<evidence type="ECO:0000259" key="11">
    <source>
        <dbReference type="PROSITE" id="PS50866"/>
    </source>
</evidence>
<feature type="domain" description="GOLD" evidence="11">
    <location>
        <begin position="37"/>
        <end position="117"/>
    </location>
</feature>
<reference evidence="13" key="1">
    <citation type="journal article" date="2019" name="Nat. Commun.">
        <title>Expansion of phycobilisome linker gene families in mesophilic red algae.</title>
        <authorList>
            <person name="Lee J."/>
            <person name="Kim D."/>
            <person name="Bhattacharya D."/>
            <person name="Yoon H.S."/>
        </authorList>
    </citation>
    <scope>NUCLEOTIDE SEQUENCE [LARGE SCALE GENOMIC DNA]</scope>
    <source>
        <strain evidence="13">CCMP 1328</strain>
    </source>
</reference>
<keyword evidence="4 10" id="KW-0732">Signal</keyword>
<evidence type="ECO:0000256" key="3">
    <source>
        <dbReference type="ARBA" id="ARBA00022692"/>
    </source>
</evidence>
<evidence type="ECO:0000256" key="10">
    <source>
        <dbReference type="SAM" id="SignalP"/>
    </source>
</evidence>
<evidence type="ECO:0000256" key="7">
    <source>
        <dbReference type="ARBA" id="ARBA00037847"/>
    </source>
</evidence>
<evidence type="ECO:0000313" key="12">
    <source>
        <dbReference type="EMBL" id="KAA8497870.1"/>
    </source>
</evidence>
<dbReference type="GO" id="GO:0012505">
    <property type="term" value="C:endomembrane system"/>
    <property type="evidence" value="ECO:0007669"/>
    <property type="project" value="UniProtKB-SubCell"/>
</dbReference>
<feature type="transmembrane region" description="Helical" evidence="9">
    <location>
        <begin position="174"/>
        <end position="194"/>
    </location>
</feature>
<dbReference type="PANTHER" id="PTHR22811">
    <property type="entry name" value="TRANSMEMBRANE EMP24 DOMAIN-CONTAINING PROTEIN"/>
    <property type="match status" value="1"/>
</dbReference>
<dbReference type="Proteomes" id="UP000324585">
    <property type="component" value="Unassembled WGS sequence"/>
</dbReference>
<evidence type="ECO:0000256" key="2">
    <source>
        <dbReference type="ARBA" id="ARBA00007104"/>
    </source>
</evidence>
<dbReference type="OMA" id="MQVRDRN"/>
<proteinExistence type="inferred from homology"/>
<feature type="transmembrane region" description="Helical" evidence="9">
    <location>
        <begin position="50"/>
        <end position="69"/>
    </location>
</feature>
<evidence type="ECO:0000256" key="9">
    <source>
        <dbReference type="SAM" id="Phobius"/>
    </source>
</evidence>
<comment type="similarity">
    <text evidence="2 8">Belongs to the EMP24/GP25L family.</text>
</comment>
<dbReference type="Pfam" id="PF01105">
    <property type="entry name" value="EMP24_GP25L"/>
    <property type="match status" value="1"/>
</dbReference>
<dbReference type="PROSITE" id="PS51257">
    <property type="entry name" value="PROKAR_LIPOPROTEIN"/>
    <property type="match status" value="1"/>
</dbReference>
<feature type="signal peptide" evidence="10">
    <location>
        <begin position="1"/>
        <end position="26"/>
    </location>
</feature>
<sequence>MRRVWTVWSVALACAAAACVMRVVSGLSFSIEPGQKPLCFYELTHKQNKVLAFFDVVSWGYGAYVYLEVKSPRGMIIKKFEAESEGRIDFVAEEDGEYTFCFSNSYAATEVSFWVNIENDFGLSQVIKEEHVNDMVYAVERLNSLVSAAKIDLASFKAREARHRKTAESNRRRVMYWSLVECALIVAVAAAQVVRIRKLFENRRAY</sequence>
<comment type="subcellular location">
    <subcellularLocation>
        <location evidence="7">Endomembrane system</location>
        <topology evidence="7">Single-pass membrane protein</topology>
    </subcellularLocation>
    <subcellularLocation>
        <location evidence="1 8">Membrane</location>
        <topology evidence="1 8">Single-pass type I membrane protein</topology>
    </subcellularLocation>
</comment>
<accession>A0A5J4Z3J5</accession>
<dbReference type="PROSITE" id="PS50866">
    <property type="entry name" value="GOLD"/>
    <property type="match status" value="1"/>
</dbReference>
<dbReference type="OrthoDB" id="62956at2759"/>
<dbReference type="SMART" id="SM01190">
    <property type="entry name" value="EMP24_GP25L"/>
    <property type="match status" value="1"/>
</dbReference>
<dbReference type="InterPro" id="IPR009038">
    <property type="entry name" value="GOLD_dom"/>
</dbReference>
<evidence type="ECO:0000256" key="1">
    <source>
        <dbReference type="ARBA" id="ARBA00004479"/>
    </source>
</evidence>
<feature type="chain" id="PRO_5023828283" evidence="10">
    <location>
        <begin position="27"/>
        <end position="206"/>
    </location>
</feature>
<dbReference type="AlphaFoldDB" id="A0A5J4Z3J5"/>
<dbReference type="GO" id="GO:0016020">
    <property type="term" value="C:membrane"/>
    <property type="evidence" value="ECO:0007669"/>
    <property type="project" value="UniProtKB-SubCell"/>
</dbReference>
<evidence type="ECO:0000256" key="6">
    <source>
        <dbReference type="ARBA" id="ARBA00023136"/>
    </source>
</evidence>
<dbReference type="InterPro" id="IPR036598">
    <property type="entry name" value="GOLD_dom_sf"/>
</dbReference>
<dbReference type="EMBL" id="VRMN01000001">
    <property type="protein sequence ID" value="KAA8497870.1"/>
    <property type="molecule type" value="Genomic_DNA"/>
</dbReference>
<protein>
    <submittedName>
        <fullName evidence="12">Transmembrane emp24 domain-containing protein p24beta3</fullName>
    </submittedName>
</protein>